<dbReference type="GO" id="GO:0009247">
    <property type="term" value="P:glycolipid biosynthetic process"/>
    <property type="evidence" value="ECO:0007669"/>
    <property type="project" value="UniProtKB-ARBA"/>
</dbReference>
<comment type="caution">
    <text evidence="7">The sequence shown here is derived from an EMBL/GenBank/DDBJ whole genome shotgun (WGS) entry which is preliminary data.</text>
</comment>
<evidence type="ECO:0000256" key="2">
    <source>
        <dbReference type="ARBA" id="ARBA00022475"/>
    </source>
</evidence>
<gene>
    <name evidence="7" type="ORF">CFR77_04020</name>
</gene>
<dbReference type="PANTHER" id="PTHR30606">
    <property type="entry name" value="LIPID A BIOSYNTHESIS LAUROYL ACYLTRANSFERASE"/>
    <property type="match status" value="1"/>
</dbReference>
<dbReference type="EMBL" id="NKUA01000004">
    <property type="protein sequence ID" value="PYD80254.1"/>
    <property type="molecule type" value="Genomic_DNA"/>
</dbReference>
<dbReference type="GO" id="GO:0016746">
    <property type="term" value="F:acyltransferase activity"/>
    <property type="evidence" value="ECO:0007669"/>
    <property type="project" value="UniProtKB-KW"/>
</dbReference>
<evidence type="ECO:0000256" key="4">
    <source>
        <dbReference type="ARBA" id="ARBA00022679"/>
    </source>
</evidence>
<comment type="subcellular location">
    <subcellularLocation>
        <location evidence="1">Cell inner membrane</location>
    </subcellularLocation>
</comment>
<evidence type="ECO:0000256" key="6">
    <source>
        <dbReference type="ARBA" id="ARBA00023315"/>
    </source>
</evidence>
<evidence type="ECO:0000256" key="3">
    <source>
        <dbReference type="ARBA" id="ARBA00022519"/>
    </source>
</evidence>
<name>A0A318QQP7_9PROT</name>
<keyword evidence="6 7" id="KW-0012">Acyltransferase</keyword>
<protein>
    <submittedName>
        <fullName evidence="7">Lipid A biosynthesis acyltransferase</fullName>
    </submittedName>
</protein>
<dbReference type="PIRSF" id="PIRSF028561">
    <property type="entry name" value="Ac_Trasf"/>
    <property type="match status" value="1"/>
</dbReference>
<dbReference type="PANTHER" id="PTHR30606:SF9">
    <property type="entry name" value="LIPID A BIOSYNTHESIS LAUROYLTRANSFERASE"/>
    <property type="match status" value="1"/>
</dbReference>
<dbReference type="Pfam" id="PF03279">
    <property type="entry name" value="Lip_A_acyltrans"/>
    <property type="match status" value="1"/>
</dbReference>
<evidence type="ECO:0000256" key="5">
    <source>
        <dbReference type="ARBA" id="ARBA00023136"/>
    </source>
</evidence>
<dbReference type="InterPro" id="IPR014548">
    <property type="entry name" value="Ac_Trasf"/>
</dbReference>
<dbReference type="RefSeq" id="WP_110568051.1">
    <property type="nucleotide sequence ID" value="NZ_CP137147.1"/>
</dbReference>
<dbReference type="InterPro" id="IPR004960">
    <property type="entry name" value="LipA_acyltrans"/>
</dbReference>
<organism evidence="7 8">
    <name type="scientific">Komagataeibacter sucrofermentans</name>
    <dbReference type="NCBI Taxonomy" id="1053551"/>
    <lineage>
        <taxon>Bacteria</taxon>
        <taxon>Pseudomonadati</taxon>
        <taxon>Pseudomonadota</taxon>
        <taxon>Alphaproteobacteria</taxon>
        <taxon>Acetobacterales</taxon>
        <taxon>Acetobacteraceae</taxon>
        <taxon>Komagataeibacter</taxon>
    </lineage>
</organism>
<keyword evidence="8" id="KW-1185">Reference proteome</keyword>
<keyword evidence="4 7" id="KW-0808">Transferase</keyword>
<evidence type="ECO:0000313" key="8">
    <source>
        <dbReference type="Proteomes" id="UP000247814"/>
    </source>
</evidence>
<reference evidence="7 8" key="1">
    <citation type="submission" date="2017-07" db="EMBL/GenBank/DDBJ databases">
        <title>A draft genome sequence of Komagataeibacter sucrofermentans LMG 18788.</title>
        <authorList>
            <person name="Skraban J."/>
            <person name="Cleenwerck I."/>
            <person name="Vandamme P."/>
            <person name="Trcek J."/>
        </authorList>
    </citation>
    <scope>NUCLEOTIDE SEQUENCE [LARGE SCALE GENOMIC DNA]</scope>
    <source>
        <strain evidence="7 8">LMG 18788</strain>
    </source>
</reference>
<keyword evidence="3" id="KW-0997">Cell inner membrane</keyword>
<keyword evidence="5" id="KW-0472">Membrane</keyword>
<accession>A0A318QQP7</accession>
<evidence type="ECO:0000256" key="1">
    <source>
        <dbReference type="ARBA" id="ARBA00004533"/>
    </source>
</evidence>
<evidence type="ECO:0000313" key="7">
    <source>
        <dbReference type="EMBL" id="PYD80254.1"/>
    </source>
</evidence>
<proteinExistence type="predicted"/>
<dbReference type="AlphaFoldDB" id="A0A318QQP7"/>
<dbReference type="Proteomes" id="UP000247814">
    <property type="component" value="Unassembled WGS sequence"/>
</dbReference>
<dbReference type="CDD" id="cd07984">
    <property type="entry name" value="LPLAT_LABLAT-like"/>
    <property type="match status" value="1"/>
</dbReference>
<keyword evidence="2" id="KW-1003">Cell membrane</keyword>
<dbReference type="GO" id="GO:0005886">
    <property type="term" value="C:plasma membrane"/>
    <property type="evidence" value="ECO:0007669"/>
    <property type="project" value="UniProtKB-SubCell"/>
</dbReference>
<sequence>MPEPKPGWVRPERGIASLSRFMIWLTLRVGRPFGEAILPFITLYFLLTARQARRASRQYLARVLDRPVHMLDVARHFHTFAAAILDRVFFLSGRYKGYKIDIDGLDCVHAAMAGGRGCILLGAHIGSFEALRSVGRMSPFPVRVLMFRRNAGAPTRLLEQLAPEFARNIIDIGEPDAMIRVQESLARNELVGMLGDRAPGHEKSVLTPFLGGMAAFPAGPLLVASMLGVPVILFSGVRTGYRQYTVRFELLAEQITIPRRQRAQGLATWMGHYARWMERLCRAHPYNWFNFHDVWVAPQVGKHGENHDGP</sequence>
<dbReference type="OrthoDB" id="9808633at2"/>